<evidence type="ECO:0000256" key="3">
    <source>
        <dbReference type="ARBA" id="ARBA00022989"/>
    </source>
</evidence>
<comment type="caution">
    <text evidence="6">The sequence shown here is derived from an EMBL/GenBank/DDBJ whole genome shotgun (WGS) entry which is preliminary data.</text>
</comment>
<evidence type="ECO:0000259" key="5">
    <source>
        <dbReference type="Pfam" id="PF06803"/>
    </source>
</evidence>
<organism evidence="6 7">
    <name type="scientific">Clostridium mobile</name>
    <dbReference type="NCBI Taxonomy" id="2841512"/>
    <lineage>
        <taxon>Bacteria</taxon>
        <taxon>Bacillati</taxon>
        <taxon>Bacillota</taxon>
        <taxon>Clostridia</taxon>
        <taxon>Eubacteriales</taxon>
        <taxon>Clostridiaceae</taxon>
        <taxon>Clostridium</taxon>
    </lineage>
</organism>
<sequence length="329" mass="37046">MKISSVKALVKEEDILGALKEFIKVEGLEFNKVSINEFITVEGSYKKVVNIPFSANLAIGSIKDNLLNVSILKVKVAKIGIINGIKNFALNKVLKDFEEYGVKAGKETLSVDINTIAKLVPYINFDLKSVTLFEGSLEAEIENIVYTQDKETLKFEKKEENENYIPQDDCYTEIRNEVGQRVPNKYEKIVEYGMIIPDIVALLWRLLRDKRVSTVTKAKVAGTISYLALPFDILPDFIPLIGKIDDIAIAFYGLNSLLNDIPEEIILQNWQGDKDIIRTIKEGTKYISALVGTDNVTRLISTVKGFNKDISKMDSKEVEQEEVQENLSV</sequence>
<feature type="domain" description="DUF1232" evidence="5">
    <location>
        <begin position="216"/>
        <end position="251"/>
    </location>
</feature>
<accession>A0ABS6EKG5</accession>
<dbReference type="InterPro" id="IPR010652">
    <property type="entry name" value="DUF1232"/>
</dbReference>
<reference evidence="6 7" key="1">
    <citation type="submission" date="2021-06" db="EMBL/GenBank/DDBJ databases">
        <authorList>
            <person name="Sun Q."/>
            <person name="Li D."/>
        </authorList>
    </citation>
    <scope>NUCLEOTIDE SEQUENCE [LARGE SCALE GENOMIC DNA]</scope>
    <source>
        <strain evidence="6 7">MSJ-11</strain>
    </source>
</reference>
<keyword evidence="3" id="KW-1133">Transmembrane helix</keyword>
<dbReference type="Pfam" id="PF06803">
    <property type="entry name" value="DUF1232"/>
    <property type="match status" value="1"/>
</dbReference>
<keyword evidence="7" id="KW-1185">Reference proteome</keyword>
<protein>
    <submittedName>
        <fullName evidence="6">DUF1232 domain-containing protein</fullName>
    </submittedName>
</protein>
<keyword evidence="4" id="KW-0472">Membrane</keyword>
<keyword evidence="2" id="KW-0812">Transmembrane</keyword>
<proteinExistence type="predicted"/>
<evidence type="ECO:0000256" key="2">
    <source>
        <dbReference type="ARBA" id="ARBA00022692"/>
    </source>
</evidence>
<evidence type="ECO:0000256" key="1">
    <source>
        <dbReference type="ARBA" id="ARBA00004127"/>
    </source>
</evidence>
<dbReference type="EMBL" id="JAHLQF010000004">
    <property type="protein sequence ID" value="MBU5485702.1"/>
    <property type="molecule type" value="Genomic_DNA"/>
</dbReference>
<gene>
    <name evidence="6" type="ORF">KQI86_15385</name>
</gene>
<dbReference type="Proteomes" id="UP000726170">
    <property type="component" value="Unassembled WGS sequence"/>
</dbReference>
<name>A0ABS6EKG5_9CLOT</name>
<dbReference type="RefSeq" id="WP_216440277.1">
    <property type="nucleotide sequence ID" value="NZ_JAHLQF010000004.1"/>
</dbReference>
<evidence type="ECO:0000313" key="7">
    <source>
        <dbReference type="Proteomes" id="UP000726170"/>
    </source>
</evidence>
<comment type="subcellular location">
    <subcellularLocation>
        <location evidence="1">Endomembrane system</location>
        <topology evidence="1">Multi-pass membrane protein</topology>
    </subcellularLocation>
</comment>
<evidence type="ECO:0000256" key="4">
    <source>
        <dbReference type="ARBA" id="ARBA00023136"/>
    </source>
</evidence>
<evidence type="ECO:0000313" key="6">
    <source>
        <dbReference type="EMBL" id="MBU5485702.1"/>
    </source>
</evidence>